<dbReference type="PROSITE" id="PS51740">
    <property type="entry name" value="SPOVT_ABRB"/>
    <property type="match status" value="2"/>
</dbReference>
<name>A0A845B682_9PROT</name>
<keyword evidence="4 7" id="KW-0805">Transcription regulation</keyword>
<proteinExistence type="inferred from homology"/>
<evidence type="ECO:0000256" key="3">
    <source>
        <dbReference type="ARBA" id="ARBA00022737"/>
    </source>
</evidence>
<dbReference type="SUPFAM" id="SSF89447">
    <property type="entry name" value="AbrB/MazE/MraZ-like"/>
    <property type="match status" value="1"/>
</dbReference>
<dbReference type="PANTHER" id="PTHR34701">
    <property type="entry name" value="TRANSCRIPTIONAL REGULATOR MRAZ"/>
    <property type="match status" value="1"/>
</dbReference>
<feature type="domain" description="SpoVT-AbrB" evidence="9">
    <location>
        <begin position="7"/>
        <end position="54"/>
    </location>
</feature>
<feature type="region of interest" description="Disordered" evidence="8">
    <location>
        <begin position="129"/>
        <end position="160"/>
    </location>
</feature>
<evidence type="ECO:0000256" key="4">
    <source>
        <dbReference type="ARBA" id="ARBA00023015"/>
    </source>
</evidence>
<dbReference type="Proteomes" id="UP000460715">
    <property type="component" value="Unassembled WGS sequence"/>
</dbReference>
<dbReference type="Pfam" id="PF02381">
    <property type="entry name" value="MraZ"/>
    <property type="match status" value="2"/>
</dbReference>
<evidence type="ECO:0000313" key="10">
    <source>
        <dbReference type="EMBL" id="MXP62711.1"/>
    </source>
</evidence>
<dbReference type="PANTHER" id="PTHR34701:SF1">
    <property type="entry name" value="TRANSCRIPTIONAL REGULATOR MRAZ"/>
    <property type="match status" value="1"/>
</dbReference>
<evidence type="ECO:0000256" key="8">
    <source>
        <dbReference type="SAM" id="MobiDB-lite"/>
    </source>
</evidence>
<dbReference type="GO" id="GO:0005737">
    <property type="term" value="C:cytoplasm"/>
    <property type="evidence" value="ECO:0007669"/>
    <property type="project" value="UniProtKB-UniRule"/>
</dbReference>
<protein>
    <recommendedName>
        <fullName evidence="1 7">Transcriptional regulator MraZ</fullName>
    </recommendedName>
</protein>
<comment type="similarity">
    <text evidence="7">Belongs to the MraZ family.</text>
</comment>
<feature type="compositionally biased region" description="Basic and acidic residues" evidence="8">
    <location>
        <begin position="129"/>
        <end position="142"/>
    </location>
</feature>
<dbReference type="RefSeq" id="WP_160935825.1">
    <property type="nucleotide sequence ID" value="NZ_SNVJ01000003.1"/>
</dbReference>
<dbReference type="GO" id="GO:2000143">
    <property type="term" value="P:negative regulation of DNA-templated transcription initiation"/>
    <property type="evidence" value="ECO:0007669"/>
    <property type="project" value="TreeGrafter"/>
</dbReference>
<dbReference type="GO" id="GO:0003700">
    <property type="term" value="F:DNA-binding transcription factor activity"/>
    <property type="evidence" value="ECO:0007669"/>
    <property type="project" value="UniProtKB-UniRule"/>
</dbReference>
<dbReference type="InterPro" id="IPR035644">
    <property type="entry name" value="MraZ_C"/>
</dbReference>
<evidence type="ECO:0000259" key="9">
    <source>
        <dbReference type="PROSITE" id="PS51740"/>
    </source>
</evidence>
<comment type="subunit">
    <text evidence="7">Forms oligomers.</text>
</comment>
<keyword evidence="5 7" id="KW-0238">DNA-binding</keyword>
<dbReference type="NCBIfam" id="NF001477">
    <property type="entry name" value="PRK00326.2-4"/>
    <property type="match status" value="1"/>
</dbReference>
<keyword evidence="6 7" id="KW-0804">Transcription</keyword>
<dbReference type="AlphaFoldDB" id="A0A845B682"/>
<dbReference type="GO" id="GO:0009295">
    <property type="term" value="C:nucleoid"/>
    <property type="evidence" value="ECO:0007669"/>
    <property type="project" value="UniProtKB-SubCell"/>
</dbReference>
<sequence length="160" mass="17219">MARFMGTHTNRLDRKGRVSVPALFRAELARLGSDEIVLRPSHQHACIEAWPMPAFDAMASKLDRLDVFSAEQDDLATAIFADAYPIRPDGEGRIMLPEDLVAHAGLTEMVAFVGLGAKFTLWDPAAAKRRAEEARGGTRDRALTLPGGAPAGRPPAGESA</sequence>
<dbReference type="InterPro" id="IPR007159">
    <property type="entry name" value="SpoVT-AbrB_dom"/>
</dbReference>
<reference evidence="10 11" key="1">
    <citation type="submission" date="2019-03" db="EMBL/GenBank/DDBJ databases">
        <title>Roseomonas sp. a novel Roseomonas species isolated from Sea whip Gorgonian.</title>
        <authorList>
            <person name="Li F."/>
            <person name="Pan X."/>
            <person name="Huang S."/>
            <person name="Li Z."/>
            <person name="Meng B."/>
        </authorList>
    </citation>
    <scope>NUCLEOTIDE SEQUENCE [LARGE SCALE GENOMIC DNA]</scope>
    <source>
        <strain evidence="10 11">M0104</strain>
    </source>
</reference>
<dbReference type="CDD" id="cd16320">
    <property type="entry name" value="MraZ_N"/>
    <property type="match status" value="1"/>
</dbReference>
<dbReference type="InterPro" id="IPR003444">
    <property type="entry name" value="MraZ"/>
</dbReference>
<keyword evidence="11" id="KW-1185">Reference proteome</keyword>
<comment type="caution">
    <text evidence="10">The sequence shown here is derived from an EMBL/GenBank/DDBJ whole genome shotgun (WGS) entry which is preliminary data.</text>
</comment>
<evidence type="ECO:0000256" key="5">
    <source>
        <dbReference type="ARBA" id="ARBA00023125"/>
    </source>
</evidence>
<dbReference type="CDD" id="cd16321">
    <property type="entry name" value="MraZ_C"/>
    <property type="match status" value="1"/>
</dbReference>
<comment type="subcellular location">
    <subcellularLocation>
        <location evidence="7">Cytoplasm</location>
        <location evidence="7">Nucleoid</location>
    </subcellularLocation>
</comment>
<evidence type="ECO:0000256" key="7">
    <source>
        <dbReference type="HAMAP-Rule" id="MF_01008"/>
    </source>
</evidence>
<dbReference type="GO" id="GO:0000976">
    <property type="term" value="F:transcription cis-regulatory region binding"/>
    <property type="evidence" value="ECO:0007669"/>
    <property type="project" value="TreeGrafter"/>
</dbReference>
<dbReference type="HAMAP" id="MF_01008">
    <property type="entry name" value="MraZ"/>
    <property type="match status" value="1"/>
</dbReference>
<dbReference type="EMBL" id="SNVJ01000003">
    <property type="protein sequence ID" value="MXP62711.1"/>
    <property type="molecule type" value="Genomic_DNA"/>
</dbReference>
<accession>A0A845B682</accession>
<organism evidence="10 11">
    <name type="scientific">Teichococcus coralli</name>
    <dbReference type="NCBI Taxonomy" id="2545983"/>
    <lineage>
        <taxon>Bacteria</taxon>
        <taxon>Pseudomonadati</taxon>
        <taxon>Pseudomonadota</taxon>
        <taxon>Alphaproteobacteria</taxon>
        <taxon>Acetobacterales</taxon>
        <taxon>Roseomonadaceae</taxon>
        <taxon>Roseomonas</taxon>
    </lineage>
</organism>
<evidence type="ECO:0000256" key="2">
    <source>
        <dbReference type="ARBA" id="ARBA00022490"/>
    </source>
</evidence>
<dbReference type="InterPro" id="IPR035642">
    <property type="entry name" value="MraZ_N"/>
</dbReference>
<keyword evidence="3" id="KW-0677">Repeat</keyword>
<gene>
    <name evidence="7 10" type="primary">mraZ</name>
    <name evidence="10" type="ORF">E0493_05010</name>
</gene>
<dbReference type="InterPro" id="IPR038619">
    <property type="entry name" value="MraZ_sf"/>
</dbReference>
<dbReference type="InterPro" id="IPR020603">
    <property type="entry name" value="MraZ_dom"/>
</dbReference>
<dbReference type="Gene3D" id="3.40.1550.20">
    <property type="entry name" value="Transcriptional regulator MraZ domain"/>
    <property type="match status" value="1"/>
</dbReference>
<keyword evidence="2 7" id="KW-0963">Cytoplasm</keyword>
<feature type="domain" description="SpoVT-AbrB" evidence="9">
    <location>
        <begin position="83"/>
        <end position="126"/>
    </location>
</feature>
<evidence type="ECO:0000256" key="1">
    <source>
        <dbReference type="ARBA" id="ARBA00013860"/>
    </source>
</evidence>
<dbReference type="InterPro" id="IPR037914">
    <property type="entry name" value="SpoVT-AbrB_sf"/>
</dbReference>
<evidence type="ECO:0000256" key="6">
    <source>
        <dbReference type="ARBA" id="ARBA00023163"/>
    </source>
</evidence>
<dbReference type="OrthoDB" id="9807753at2"/>
<evidence type="ECO:0000313" key="11">
    <source>
        <dbReference type="Proteomes" id="UP000460715"/>
    </source>
</evidence>